<gene>
    <name evidence="6" type="ORF">BVL65_02185</name>
</gene>
<dbReference type="PANTHER" id="PTHR11717">
    <property type="entry name" value="LOW MOLECULAR WEIGHT PROTEIN TYROSINE PHOSPHATASE"/>
    <property type="match status" value="1"/>
</dbReference>
<name>A0ABM6GI92_9BIFI</name>
<dbReference type="Pfam" id="PF01451">
    <property type="entry name" value="LMWPc"/>
    <property type="match status" value="1"/>
</dbReference>
<protein>
    <recommendedName>
        <fullName evidence="2">protein-tyrosine-phosphatase</fullName>
        <ecNumber evidence="2">3.1.3.48</ecNumber>
    </recommendedName>
</protein>
<evidence type="ECO:0000313" key="7">
    <source>
        <dbReference type="Proteomes" id="UP000186260"/>
    </source>
</evidence>
<reference evidence="7" key="1">
    <citation type="submission" date="2017-01" db="EMBL/GenBank/DDBJ databases">
        <title>Gardnerella vaginalis bacteremia associated with severe acute encephalopathy in a young female patient: Case Report and characterization of the isolate.</title>
        <authorList>
            <person name="Tankovic J."/>
            <person name="Timinskas A."/>
            <person name="Zilnyte M."/>
            <person name="Janulaitiene M."/>
            <person name="Zvirbliene A."/>
            <person name="Pleckaityte M."/>
        </authorList>
    </citation>
    <scope>NUCLEOTIDE SEQUENCE [LARGE SCALE GENOMIC DNA]</scope>
    <source>
        <strain evidence="7">GV37</strain>
    </source>
</reference>
<sequence>MTEESSKIKVDARHPYTVMTVCTGNICRSPMAEIVLRNEFQLRGLGDVVAVRSSGVSDEEYGNPIDRRAQRELTKRGYRIPASHFAHRIEADEIAETNLFLPMTASHMHSLLRLLPPQKRELVHMYRAFDPSIPKPQPGREMLLDLADPWYGGPREFEVAMDQVEQCAPYIVDWVAARIERADR</sequence>
<evidence type="ECO:0000256" key="4">
    <source>
        <dbReference type="ARBA" id="ARBA00022912"/>
    </source>
</evidence>
<dbReference type="CDD" id="cd16343">
    <property type="entry name" value="LMWPTP"/>
    <property type="match status" value="1"/>
</dbReference>
<dbReference type="EMBL" id="CP019058">
    <property type="protein sequence ID" value="APW18426.1"/>
    <property type="molecule type" value="Genomic_DNA"/>
</dbReference>
<dbReference type="PRINTS" id="PR00719">
    <property type="entry name" value="LMWPTPASE"/>
</dbReference>
<keyword evidence="7" id="KW-1185">Reference proteome</keyword>
<dbReference type="InterPro" id="IPR017867">
    <property type="entry name" value="Tyr_phospatase_low_mol_wt"/>
</dbReference>
<keyword evidence="3" id="KW-0378">Hydrolase</keyword>
<evidence type="ECO:0000256" key="2">
    <source>
        <dbReference type="ARBA" id="ARBA00013064"/>
    </source>
</evidence>
<evidence type="ECO:0000259" key="5">
    <source>
        <dbReference type="SMART" id="SM00226"/>
    </source>
</evidence>
<dbReference type="InterPro" id="IPR050438">
    <property type="entry name" value="LMW_PTPase"/>
</dbReference>
<dbReference type="InterPro" id="IPR023485">
    <property type="entry name" value="Ptyr_pPase"/>
</dbReference>
<dbReference type="Proteomes" id="UP000186260">
    <property type="component" value="Chromosome"/>
</dbReference>
<keyword evidence="4" id="KW-0904">Protein phosphatase</keyword>
<evidence type="ECO:0000313" key="6">
    <source>
        <dbReference type="EMBL" id="APW18426.1"/>
    </source>
</evidence>
<dbReference type="Gene3D" id="3.40.50.2300">
    <property type="match status" value="1"/>
</dbReference>
<evidence type="ECO:0000256" key="3">
    <source>
        <dbReference type="ARBA" id="ARBA00022801"/>
    </source>
</evidence>
<organism evidence="6 7">
    <name type="scientific">Gardnerella swidsinskii</name>
    <dbReference type="NCBI Taxonomy" id="2792979"/>
    <lineage>
        <taxon>Bacteria</taxon>
        <taxon>Bacillati</taxon>
        <taxon>Actinomycetota</taxon>
        <taxon>Actinomycetes</taxon>
        <taxon>Bifidobacteriales</taxon>
        <taxon>Bifidobacteriaceae</taxon>
        <taxon>Gardnerella</taxon>
    </lineage>
</organism>
<dbReference type="SUPFAM" id="SSF52788">
    <property type="entry name" value="Phosphotyrosine protein phosphatases I"/>
    <property type="match status" value="1"/>
</dbReference>
<proteinExistence type="inferred from homology"/>
<dbReference type="InterPro" id="IPR036196">
    <property type="entry name" value="Ptyr_pPase_sf"/>
</dbReference>
<dbReference type="PANTHER" id="PTHR11717:SF7">
    <property type="entry name" value="LOW MOLECULAR WEIGHT PHOSPHOTYROSINE PROTEIN PHOSPHATASE"/>
    <property type="match status" value="1"/>
</dbReference>
<evidence type="ECO:0000256" key="1">
    <source>
        <dbReference type="ARBA" id="ARBA00011063"/>
    </source>
</evidence>
<comment type="similarity">
    <text evidence="1">Belongs to the low molecular weight phosphotyrosine protein phosphatase family.</text>
</comment>
<accession>A0ABM6GI92</accession>
<feature type="domain" description="Phosphotyrosine protein phosphatase I" evidence="5">
    <location>
        <begin position="16"/>
        <end position="174"/>
    </location>
</feature>
<dbReference type="EC" id="3.1.3.48" evidence="2"/>
<dbReference type="SMART" id="SM00226">
    <property type="entry name" value="LMWPc"/>
    <property type="match status" value="1"/>
</dbReference>
<dbReference type="RefSeq" id="WP_076002669.1">
    <property type="nucleotide sequence ID" value="NZ_CP019058.1"/>
</dbReference>